<keyword evidence="2" id="KW-1185">Reference proteome</keyword>
<dbReference type="AlphaFoldDB" id="B9SMP2"/>
<protein>
    <submittedName>
        <fullName evidence="1">Uncharacterized protein</fullName>
    </submittedName>
</protein>
<dbReference type="InParanoid" id="B9SMP2"/>
<name>B9SMP2_RICCO</name>
<reference evidence="2" key="1">
    <citation type="journal article" date="2010" name="Nat. Biotechnol.">
        <title>Draft genome sequence of the oilseed species Ricinus communis.</title>
        <authorList>
            <person name="Chan A.P."/>
            <person name="Crabtree J."/>
            <person name="Zhao Q."/>
            <person name="Lorenzi H."/>
            <person name="Orvis J."/>
            <person name="Puiu D."/>
            <person name="Melake-Berhan A."/>
            <person name="Jones K.M."/>
            <person name="Redman J."/>
            <person name="Chen G."/>
            <person name="Cahoon E.B."/>
            <person name="Gedil M."/>
            <person name="Stanke M."/>
            <person name="Haas B.J."/>
            <person name="Wortman J.R."/>
            <person name="Fraser-Liggett C.M."/>
            <person name="Ravel J."/>
            <person name="Rabinowicz P.D."/>
        </authorList>
    </citation>
    <scope>NUCLEOTIDE SEQUENCE [LARGE SCALE GENOMIC DNA]</scope>
    <source>
        <strain evidence="2">cv. Hale</strain>
    </source>
</reference>
<sequence length="66" mass="6671">MINEWMLSSSPVRCSCLCCSTAAAVAPSPSSHQDCSELGTAAHALTNTGAAANSLPLPSVVLVLQV</sequence>
<dbReference type="Proteomes" id="UP000008311">
    <property type="component" value="Unassembled WGS sequence"/>
</dbReference>
<proteinExistence type="predicted"/>
<accession>B9SMP2</accession>
<organism evidence="1 2">
    <name type="scientific">Ricinus communis</name>
    <name type="common">Castor bean</name>
    <dbReference type="NCBI Taxonomy" id="3988"/>
    <lineage>
        <taxon>Eukaryota</taxon>
        <taxon>Viridiplantae</taxon>
        <taxon>Streptophyta</taxon>
        <taxon>Embryophyta</taxon>
        <taxon>Tracheophyta</taxon>
        <taxon>Spermatophyta</taxon>
        <taxon>Magnoliopsida</taxon>
        <taxon>eudicotyledons</taxon>
        <taxon>Gunneridae</taxon>
        <taxon>Pentapetalae</taxon>
        <taxon>rosids</taxon>
        <taxon>fabids</taxon>
        <taxon>Malpighiales</taxon>
        <taxon>Euphorbiaceae</taxon>
        <taxon>Acalyphoideae</taxon>
        <taxon>Acalypheae</taxon>
        <taxon>Ricinus</taxon>
    </lineage>
</organism>
<dbReference type="EMBL" id="EQ974037">
    <property type="protein sequence ID" value="EEF35105.1"/>
    <property type="molecule type" value="Genomic_DNA"/>
</dbReference>
<evidence type="ECO:0000313" key="2">
    <source>
        <dbReference type="Proteomes" id="UP000008311"/>
    </source>
</evidence>
<evidence type="ECO:0000313" key="1">
    <source>
        <dbReference type="EMBL" id="EEF35105.1"/>
    </source>
</evidence>
<gene>
    <name evidence="1" type="ORF">RCOM_1627000</name>
</gene>